<reference evidence="9" key="2">
    <citation type="submission" date="2025-08" db="UniProtKB">
        <authorList>
            <consortium name="RefSeq"/>
        </authorList>
    </citation>
    <scope>IDENTIFICATION</scope>
    <source>
        <tissue evidence="9">Leaf</tissue>
    </source>
</reference>
<dbReference type="SUPFAM" id="SSF57850">
    <property type="entry name" value="RING/U-box"/>
    <property type="match status" value="1"/>
</dbReference>
<evidence type="ECO:0000256" key="1">
    <source>
        <dbReference type="ARBA" id="ARBA00000900"/>
    </source>
</evidence>
<dbReference type="SMART" id="SM00184">
    <property type="entry name" value="RING"/>
    <property type="match status" value="1"/>
</dbReference>
<comment type="catalytic activity">
    <reaction evidence="1">
        <text>S-ubiquitinyl-[E2 ubiquitin-conjugating enzyme]-L-cysteine + [acceptor protein]-L-lysine = [E2 ubiquitin-conjugating enzyme]-L-cysteine + N(6)-ubiquitinyl-[acceptor protein]-L-lysine.</text>
        <dbReference type="EC" id="2.3.2.27"/>
    </reaction>
</comment>
<dbReference type="Gene3D" id="3.30.40.10">
    <property type="entry name" value="Zinc/RING finger domain, C3HC4 (zinc finger)"/>
    <property type="match status" value="1"/>
</dbReference>
<evidence type="ECO:0000256" key="4">
    <source>
        <dbReference type="ARBA" id="ARBA00022771"/>
    </source>
</evidence>
<dbReference type="RefSeq" id="XP_010418827.1">
    <property type="nucleotide sequence ID" value="XM_010420525.1"/>
</dbReference>
<keyword evidence="5" id="KW-0862">Zinc</keyword>
<keyword evidence="8" id="KW-1185">Reference proteome</keyword>
<evidence type="ECO:0000313" key="8">
    <source>
        <dbReference type="Proteomes" id="UP000694864"/>
    </source>
</evidence>
<organism evidence="8 9">
    <name type="scientific">Camelina sativa</name>
    <name type="common">False flax</name>
    <name type="synonym">Myagrum sativum</name>
    <dbReference type="NCBI Taxonomy" id="90675"/>
    <lineage>
        <taxon>Eukaryota</taxon>
        <taxon>Viridiplantae</taxon>
        <taxon>Streptophyta</taxon>
        <taxon>Embryophyta</taxon>
        <taxon>Tracheophyta</taxon>
        <taxon>Spermatophyta</taxon>
        <taxon>Magnoliopsida</taxon>
        <taxon>eudicotyledons</taxon>
        <taxon>Gunneridae</taxon>
        <taxon>Pentapetalae</taxon>
        <taxon>rosids</taxon>
        <taxon>malvids</taxon>
        <taxon>Brassicales</taxon>
        <taxon>Brassicaceae</taxon>
        <taxon>Camelineae</taxon>
        <taxon>Camelina</taxon>
    </lineage>
</organism>
<dbReference type="Proteomes" id="UP000694864">
    <property type="component" value="Chromosome 7"/>
</dbReference>
<proteinExistence type="predicted"/>
<evidence type="ECO:0000259" key="7">
    <source>
        <dbReference type="PROSITE" id="PS50089"/>
    </source>
</evidence>
<name>A0ABM0T0C5_CAMSA</name>
<evidence type="ECO:0000256" key="3">
    <source>
        <dbReference type="ARBA" id="ARBA00022723"/>
    </source>
</evidence>
<protein>
    <recommendedName>
        <fullName evidence="2">RING-type E3 ubiquitin transferase</fullName>
        <ecNumber evidence="2">2.3.2.27</ecNumber>
    </recommendedName>
</protein>
<sequence>MVTLTRADFNHQIKYDPEPEDAGTIRVNARIFGKDVPASKLVVKSLARKMYDKVSSTGKTCAICFEEFEDERSVVVILPCGHVFDDECAVKWFEINHVCPLCRFELPCEDQ</sequence>
<dbReference type="GeneID" id="104704431"/>
<evidence type="ECO:0000313" key="9">
    <source>
        <dbReference type="RefSeq" id="XP_010418827.1"/>
    </source>
</evidence>
<dbReference type="InterPro" id="IPR013083">
    <property type="entry name" value="Znf_RING/FYVE/PHD"/>
</dbReference>
<gene>
    <name evidence="9" type="primary">LOC104704431</name>
</gene>
<dbReference type="EC" id="2.3.2.27" evidence="2"/>
<evidence type="ECO:0000256" key="2">
    <source>
        <dbReference type="ARBA" id="ARBA00012483"/>
    </source>
</evidence>
<feature type="domain" description="RING-type" evidence="7">
    <location>
        <begin position="61"/>
        <end position="103"/>
    </location>
</feature>
<dbReference type="PANTHER" id="PTHR15710:SF196">
    <property type="entry name" value="F6A14.12 PROTEIN-RELATED"/>
    <property type="match status" value="1"/>
</dbReference>
<keyword evidence="4 6" id="KW-0863">Zinc-finger</keyword>
<dbReference type="InterPro" id="IPR001841">
    <property type="entry name" value="Znf_RING"/>
</dbReference>
<dbReference type="PANTHER" id="PTHR15710">
    <property type="entry name" value="E3 UBIQUITIN-PROTEIN LIGASE PRAJA"/>
    <property type="match status" value="1"/>
</dbReference>
<dbReference type="PROSITE" id="PS50089">
    <property type="entry name" value="ZF_RING_2"/>
    <property type="match status" value="1"/>
</dbReference>
<evidence type="ECO:0000256" key="6">
    <source>
        <dbReference type="PROSITE-ProRule" id="PRU00175"/>
    </source>
</evidence>
<accession>A0ABM0T0C5</accession>
<dbReference type="Pfam" id="PF13639">
    <property type="entry name" value="zf-RING_2"/>
    <property type="match status" value="1"/>
</dbReference>
<reference evidence="8" key="1">
    <citation type="journal article" date="2014" name="Nat. Commun.">
        <title>The emerging biofuel crop Camelina sativa retains a highly undifferentiated hexaploid genome structure.</title>
        <authorList>
            <person name="Kagale S."/>
            <person name="Koh C."/>
            <person name="Nixon J."/>
            <person name="Bollina V."/>
            <person name="Clarke W.E."/>
            <person name="Tuteja R."/>
            <person name="Spillane C."/>
            <person name="Robinson S.J."/>
            <person name="Links M.G."/>
            <person name="Clarke C."/>
            <person name="Higgins E.E."/>
            <person name="Huebert T."/>
            <person name="Sharpe A.G."/>
            <person name="Parkin I.A."/>
        </authorList>
    </citation>
    <scope>NUCLEOTIDE SEQUENCE [LARGE SCALE GENOMIC DNA]</scope>
    <source>
        <strain evidence="8">cv. DH55</strain>
    </source>
</reference>
<keyword evidence="3" id="KW-0479">Metal-binding</keyword>
<evidence type="ECO:0000256" key="5">
    <source>
        <dbReference type="ARBA" id="ARBA00022833"/>
    </source>
</evidence>